<keyword evidence="2" id="KW-1185">Reference proteome</keyword>
<name>A0AAQ3PMH1_PASNO</name>
<evidence type="ECO:0008006" key="3">
    <source>
        <dbReference type="Google" id="ProtNLM"/>
    </source>
</evidence>
<sequence>MARIENPTLNSHITMDIKLALACRHLKPSTKEKCWTSLVWSGVGEYTLVGLDLINEAEEKVLERREKLMEAQSKQKSYAENSRRGLSFKVEDFMYLKLPESMSDIHDVLHVSQFKKCLKYKEVLVKILDIVTRETRNSTVWICRVLWSHHGEEEATWETEDALRKEQPHLFQTQPNLKDEIPSKWG</sequence>
<evidence type="ECO:0000313" key="2">
    <source>
        <dbReference type="Proteomes" id="UP001341281"/>
    </source>
</evidence>
<evidence type="ECO:0000313" key="1">
    <source>
        <dbReference type="EMBL" id="WVZ52886.1"/>
    </source>
</evidence>
<gene>
    <name evidence="1" type="ORF">U9M48_003892</name>
</gene>
<dbReference type="Proteomes" id="UP001341281">
    <property type="component" value="Chromosome 01"/>
</dbReference>
<dbReference type="EMBL" id="CP144745">
    <property type="protein sequence ID" value="WVZ52886.1"/>
    <property type="molecule type" value="Genomic_DNA"/>
</dbReference>
<organism evidence="1 2">
    <name type="scientific">Paspalum notatum var. saurae</name>
    <dbReference type="NCBI Taxonomy" id="547442"/>
    <lineage>
        <taxon>Eukaryota</taxon>
        <taxon>Viridiplantae</taxon>
        <taxon>Streptophyta</taxon>
        <taxon>Embryophyta</taxon>
        <taxon>Tracheophyta</taxon>
        <taxon>Spermatophyta</taxon>
        <taxon>Magnoliopsida</taxon>
        <taxon>Liliopsida</taxon>
        <taxon>Poales</taxon>
        <taxon>Poaceae</taxon>
        <taxon>PACMAD clade</taxon>
        <taxon>Panicoideae</taxon>
        <taxon>Andropogonodae</taxon>
        <taxon>Paspaleae</taxon>
        <taxon>Paspalinae</taxon>
        <taxon>Paspalum</taxon>
    </lineage>
</organism>
<protein>
    <recommendedName>
        <fullName evidence="3">Chromo domain-containing protein</fullName>
    </recommendedName>
</protein>
<dbReference type="AlphaFoldDB" id="A0AAQ3PMH1"/>
<reference evidence="1 2" key="1">
    <citation type="submission" date="2024-02" db="EMBL/GenBank/DDBJ databases">
        <title>High-quality chromosome-scale genome assembly of Pensacola bahiagrass (Paspalum notatum Flugge var. saurae).</title>
        <authorList>
            <person name="Vega J.M."/>
            <person name="Podio M."/>
            <person name="Orjuela J."/>
            <person name="Siena L.A."/>
            <person name="Pessino S.C."/>
            <person name="Combes M.C."/>
            <person name="Mariac C."/>
            <person name="Albertini E."/>
            <person name="Pupilli F."/>
            <person name="Ortiz J.P.A."/>
            <person name="Leblanc O."/>
        </authorList>
    </citation>
    <scope>NUCLEOTIDE SEQUENCE [LARGE SCALE GENOMIC DNA]</scope>
    <source>
        <strain evidence="1">R1</strain>
        <tissue evidence="1">Leaf</tissue>
    </source>
</reference>
<accession>A0AAQ3PMH1</accession>
<feature type="non-terminal residue" evidence="1">
    <location>
        <position position="186"/>
    </location>
</feature>
<proteinExistence type="predicted"/>